<accession>A0A835PVG6</accession>
<dbReference type="InterPro" id="IPR057710">
    <property type="entry name" value="DUF7950"/>
</dbReference>
<evidence type="ECO:0000313" key="4">
    <source>
        <dbReference type="EMBL" id="KAG0462594.1"/>
    </source>
</evidence>
<evidence type="ECO:0000313" key="5">
    <source>
        <dbReference type="Proteomes" id="UP000636800"/>
    </source>
</evidence>
<dbReference type="EMBL" id="JADCNM010000011">
    <property type="protein sequence ID" value="KAG0462594.1"/>
    <property type="molecule type" value="Genomic_DNA"/>
</dbReference>
<reference evidence="5 6" key="1">
    <citation type="journal article" date="2020" name="Nat. Food">
        <title>A phased Vanilla planifolia genome enables genetic improvement of flavour and production.</title>
        <authorList>
            <person name="Hasing T."/>
            <person name="Tang H."/>
            <person name="Brym M."/>
            <person name="Khazi F."/>
            <person name="Huang T."/>
            <person name="Chambers A.H."/>
        </authorList>
    </citation>
    <scope>NUCLEOTIDE SEQUENCE [LARGE SCALE GENOMIC DNA]</scope>
    <source>
        <tissue evidence="3">Leaf</tissue>
    </source>
</reference>
<dbReference type="Pfam" id="PF25821">
    <property type="entry name" value="DUF7950"/>
    <property type="match status" value="1"/>
</dbReference>
<feature type="compositionally biased region" description="Basic residues" evidence="1">
    <location>
        <begin position="43"/>
        <end position="61"/>
    </location>
</feature>
<proteinExistence type="predicted"/>
<feature type="region of interest" description="Disordered" evidence="1">
    <location>
        <begin position="41"/>
        <end position="68"/>
    </location>
</feature>
<protein>
    <recommendedName>
        <fullName evidence="2">DUF7950 domain-containing protein</fullName>
    </recommendedName>
</protein>
<evidence type="ECO:0000313" key="3">
    <source>
        <dbReference type="EMBL" id="KAG0461075.1"/>
    </source>
</evidence>
<dbReference type="AlphaFoldDB" id="A0A835PVG6"/>
<dbReference type="OrthoDB" id="1898295at2759"/>
<dbReference type="PANTHER" id="PTHR33595">
    <property type="entry name" value="VON WILLEBRAND FACTOR A DOMAIN PROTEIN"/>
    <property type="match status" value="1"/>
</dbReference>
<dbReference type="PANTHER" id="PTHR33595:SF7">
    <property type="entry name" value="OS12G0242500 PROTEIN"/>
    <property type="match status" value="1"/>
</dbReference>
<feature type="domain" description="DUF7950" evidence="2">
    <location>
        <begin position="133"/>
        <end position="274"/>
    </location>
</feature>
<dbReference type="Proteomes" id="UP000636800">
    <property type="component" value="Chromosome 11"/>
</dbReference>
<gene>
    <name evidence="4" type="ORF">HPP92_021070</name>
    <name evidence="3" type="ORF">HPP92_021372</name>
</gene>
<comment type="caution">
    <text evidence="3">The sequence shown here is derived from an EMBL/GenBank/DDBJ whole genome shotgun (WGS) entry which is preliminary data.</text>
</comment>
<name>A0A835PVG6_VANPL</name>
<evidence type="ECO:0000259" key="2">
    <source>
        <dbReference type="Pfam" id="PF25821"/>
    </source>
</evidence>
<keyword evidence="5" id="KW-1185">Reference proteome</keyword>
<sequence length="280" mass="30230">MEMGVDADVALKMGRILLKYRPIAPKPPAVGAAAVEQVPERKVLKRRGKEGRRRGGRKARKVSKEKEDLSPVVTLPLMPETPERKEGTAFAVVSPTCSDELPLTVPTATYFCTGWERKDRAGVVAPRAVRVVGTLVTVESLSGTWEAGMFAGVGEEVRRRVEEDESPAFVSDAEGRVTWTNAAYRKMVVGGGDSLASSPSSLSSFSSAEEVVVRVALVTRRLVPEVDPCGGFSCMVSLRYVCRRNGQVSMVVPCDVWRMEGGCFVWLMDVLAALGLGIGA</sequence>
<evidence type="ECO:0000256" key="1">
    <source>
        <dbReference type="SAM" id="MobiDB-lite"/>
    </source>
</evidence>
<evidence type="ECO:0000313" key="6">
    <source>
        <dbReference type="Proteomes" id="UP000639772"/>
    </source>
</evidence>
<dbReference type="EMBL" id="JADCNL010000011">
    <property type="protein sequence ID" value="KAG0461075.1"/>
    <property type="molecule type" value="Genomic_DNA"/>
</dbReference>
<dbReference type="Proteomes" id="UP000639772">
    <property type="component" value="Chromosome 11"/>
</dbReference>
<organism evidence="3 5">
    <name type="scientific">Vanilla planifolia</name>
    <name type="common">Vanilla</name>
    <dbReference type="NCBI Taxonomy" id="51239"/>
    <lineage>
        <taxon>Eukaryota</taxon>
        <taxon>Viridiplantae</taxon>
        <taxon>Streptophyta</taxon>
        <taxon>Embryophyta</taxon>
        <taxon>Tracheophyta</taxon>
        <taxon>Spermatophyta</taxon>
        <taxon>Magnoliopsida</taxon>
        <taxon>Liliopsida</taxon>
        <taxon>Asparagales</taxon>
        <taxon>Orchidaceae</taxon>
        <taxon>Vanilloideae</taxon>
        <taxon>Vanilleae</taxon>
        <taxon>Vanilla</taxon>
    </lineage>
</organism>